<organism evidence="7 8">
    <name type="scientific">[Candida] arabinofermentans NRRL YB-2248</name>
    <dbReference type="NCBI Taxonomy" id="983967"/>
    <lineage>
        <taxon>Eukaryota</taxon>
        <taxon>Fungi</taxon>
        <taxon>Dikarya</taxon>
        <taxon>Ascomycota</taxon>
        <taxon>Saccharomycotina</taxon>
        <taxon>Pichiomycetes</taxon>
        <taxon>Pichiales</taxon>
        <taxon>Pichiaceae</taxon>
        <taxon>Ogataea</taxon>
        <taxon>Ogataea/Candida clade</taxon>
    </lineage>
</organism>
<name>A0A1E4T6N4_9ASCO</name>
<dbReference type="InterPro" id="IPR016162">
    <property type="entry name" value="Ald_DH_N"/>
</dbReference>
<dbReference type="PANTHER" id="PTHR43720">
    <property type="entry name" value="2-AMINOMUCONIC SEMIALDEHYDE DEHYDROGENASE"/>
    <property type="match status" value="1"/>
</dbReference>
<dbReference type="PROSITE" id="PS00687">
    <property type="entry name" value="ALDEHYDE_DEHYDR_GLU"/>
    <property type="match status" value="1"/>
</dbReference>
<dbReference type="InterPro" id="IPR016163">
    <property type="entry name" value="Ald_DH_C"/>
</dbReference>
<evidence type="ECO:0000256" key="4">
    <source>
        <dbReference type="PROSITE-ProRule" id="PRU10007"/>
    </source>
</evidence>
<evidence type="ECO:0000256" key="2">
    <source>
        <dbReference type="ARBA" id="ARBA00023002"/>
    </source>
</evidence>
<dbReference type="FunFam" id="3.40.309.10:FF:000012">
    <property type="entry name" value="Betaine aldehyde dehydrogenase"/>
    <property type="match status" value="1"/>
</dbReference>
<feature type="domain" description="Aldehyde dehydrogenase" evidence="6">
    <location>
        <begin position="28"/>
        <end position="492"/>
    </location>
</feature>
<dbReference type="Pfam" id="PF00171">
    <property type="entry name" value="Aldedh"/>
    <property type="match status" value="1"/>
</dbReference>
<feature type="active site" evidence="4">
    <location>
        <position position="269"/>
    </location>
</feature>
<dbReference type="InterPro" id="IPR016161">
    <property type="entry name" value="Ald_DH/histidinol_DH"/>
</dbReference>
<dbReference type="Gene3D" id="3.40.605.10">
    <property type="entry name" value="Aldehyde Dehydrogenase, Chain A, domain 1"/>
    <property type="match status" value="1"/>
</dbReference>
<dbReference type="EMBL" id="KV453848">
    <property type="protein sequence ID" value="ODV87395.1"/>
    <property type="molecule type" value="Genomic_DNA"/>
</dbReference>
<dbReference type="GO" id="GO:0019752">
    <property type="term" value="P:carboxylic acid metabolic process"/>
    <property type="evidence" value="ECO:0007669"/>
    <property type="project" value="UniProtKB-ARBA"/>
</dbReference>
<keyword evidence="3" id="KW-0520">NAD</keyword>
<dbReference type="Gene3D" id="3.40.309.10">
    <property type="entry name" value="Aldehyde Dehydrogenase, Chain A, domain 2"/>
    <property type="match status" value="1"/>
</dbReference>
<evidence type="ECO:0000256" key="5">
    <source>
        <dbReference type="RuleBase" id="RU003345"/>
    </source>
</evidence>
<dbReference type="InterPro" id="IPR029510">
    <property type="entry name" value="Ald_DH_CS_GLU"/>
</dbReference>
<keyword evidence="2 5" id="KW-0560">Oxidoreductase</keyword>
<evidence type="ECO:0000256" key="3">
    <source>
        <dbReference type="ARBA" id="ARBA00023027"/>
    </source>
</evidence>
<comment type="similarity">
    <text evidence="1 5">Belongs to the aldehyde dehydrogenase family.</text>
</comment>
<dbReference type="Proteomes" id="UP000094801">
    <property type="component" value="Unassembled WGS sequence"/>
</dbReference>
<gene>
    <name evidence="7" type="ORF">CANARDRAFT_174456</name>
</gene>
<dbReference type="FunFam" id="3.40.605.10:FF:000001">
    <property type="entry name" value="Aldehyde dehydrogenase 1"/>
    <property type="match status" value="1"/>
</dbReference>
<evidence type="ECO:0000313" key="7">
    <source>
        <dbReference type="EMBL" id="ODV87395.1"/>
    </source>
</evidence>
<accession>A0A1E4T6N4</accession>
<proteinExistence type="inferred from homology"/>
<protein>
    <recommendedName>
        <fullName evidence="6">Aldehyde dehydrogenase domain-containing protein</fullName>
    </recommendedName>
</protein>
<sequence length="502" mass="54555">MSELFKSITTPNGKTYDQPLGLFINNEWVKTSTTIDSINPSTEETIASVYAASPAEIDLAVKAANDAFVDPSWGEISGSERSDYLYKIYEIIKRDAELIASIESLDNGKPYATECLGGDITEAYEVFKYYAGFADKLHGQYVGTEVLGSNKIAYSTPTPLGAVASIIPWNFPFMMMAWKLAPALATGNTVVLKSSEITPLSALYFGLICLEAGLPKGVVNIVSGYGHDAGSALAGHMDIAKIAFTGSTATGKKIMESAAKSNLKNITLECGGKNPFIVFDDCDMDAAIEWGFSGIFYNKGEVCTSTSRFYVHESIYDEYLEKFVKFTEENSKVLDPFHKDCSIGPLVSKLQYDKVKSYIDIGKKEGAKLLTGEFKEGPGYYCSPFVFADCTEDMTIIKEEIFGPVVAISKFSTTEEVIKKANDTGYGLAAALFCNDITKAHKVAHKLEAGMIWINSNGDSDIHVPFGGVKMSGIGRELGSYAVDLYTSHKAIHINLGLSNKL</sequence>
<dbReference type="SUPFAM" id="SSF53720">
    <property type="entry name" value="ALDH-like"/>
    <property type="match status" value="1"/>
</dbReference>
<evidence type="ECO:0000256" key="1">
    <source>
        <dbReference type="ARBA" id="ARBA00009986"/>
    </source>
</evidence>
<dbReference type="InterPro" id="IPR015590">
    <property type="entry name" value="Aldehyde_DH_dom"/>
</dbReference>
<evidence type="ECO:0000259" key="6">
    <source>
        <dbReference type="Pfam" id="PF00171"/>
    </source>
</evidence>
<dbReference type="AlphaFoldDB" id="A0A1E4T6N4"/>
<dbReference type="PANTHER" id="PTHR43720:SF2">
    <property type="entry name" value="2-AMINOMUCONIC SEMIALDEHYDE DEHYDROGENASE"/>
    <property type="match status" value="1"/>
</dbReference>
<dbReference type="GO" id="GO:0004029">
    <property type="term" value="F:aldehyde dehydrogenase (NAD+) activity"/>
    <property type="evidence" value="ECO:0007669"/>
    <property type="project" value="TreeGrafter"/>
</dbReference>
<dbReference type="STRING" id="983967.A0A1E4T6N4"/>
<reference evidence="8" key="1">
    <citation type="submission" date="2016-04" db="EMBL/GenBank/DDBJ databases">
        <title>Comparative genomics of biotechnologically important yeasts.</title>
        <authorList>
            <consortium name="DOE Joint Genome Institute"/>
            <person name="Riley R."/>
            <person name="Haridas S."/>
            <person name="Wolfe K.H."/>
            <person name="Lopes M.R."/>
            <person name="Hittinger C.T."/>
            <person name="Goker M."/>
            <person name="Salamov A."/>
            <person name="Wisecaver J."/>
            <person name="Long T.M."/>
            <person name="Aerts A.L."/>
            <person name="Barry K."/>
            <person name="Choi C."/>
            <person name="Clum A."/>
            <person name="Coughlan A.Y."/>
            <person name="Deshpande S."/>
            <person name="Douglass A.P."/>
            <person name="Hanson S.J."/>
            <person name="Klenk H.-P."/>
            <person name="Labutti K."/>
            <person name="Lapidus A."/>
            <person name="Lindquist E."/>
            <person name="Lipzen A."/>
            <person name="Meier-Kolthoff J.P."/>
            <person name="Ohm R.A."/>
            <person name="Otillar R.P."/>
            <person name="Pangilinan J."/>
            <person name="Peng Y."/>
            <person name="Rokas A."/>
            <person name="Rosa C.A."/>
            <person name="Scheuner C."/>
            <person name="Sibirny A.A."/>
            <person name="Slot J.C."/>
            <person name="Stielow J.B."/>
            <person name="Sun H."/>
            <person name="Kurtzman C.P."/>
            <person name="Blackwell M."/>
            <person name="Grigoriev I.V."/>
            <person name="Jeffries T.W."/>
        </authorList>
    </citation>
    <scope>NUCLEOTIDE SEQUENCE [LARGE SCALE GENOMIC DNA]</scope>
    <source>
        <strain evidence="8">NRRL YB-2248</strain>
    </source>
</reference>
<keyword evidence="8" id="KW-1185">Reference proteome</keyword>
<dbReference type="OrthoDB" id="310895at2759"/>
<dbReference type="GO" id="GO:0006598">
    <property type="term" value="P:polyamine catabolic process"/>
    <property type="evidence" value="ECO:0007669"/>
    <property type="project" value="TreeGrafter"/>
</dbReference>
<evidence type="ECO:0000313" key="8">
    <source>
        <dbReference type="Proteomes" id="UP000094801"/>
    </source>
</evidence>